<keyword evidence="3" id="KW-1185">Reference proteome</keyword>
<accession>A0A9W8Y0G5</accession>
<gene>
    <name evidence="2" type="ORF">N0V83_010247</name>
</gene>
<feature type="region of interest" description="Disordered" evidence="1">
    <location>
        <begin position="1"/>
        <end position="47"/>
    </location>
</feature>
<sequence length="225" mass="25722">MRQHPTAKEDLDSVEKRAAISAKRTYDDEDDEGNDRGYAPMLGDYEDSDVMSVDEEDMTADMEELVDLDGSLIHVLSRDTMDNSELLDDIRSSKTYKKMAASNKVRSKKALKDTEQKQAPEVENDPDAPELSLAKLPLMVTDVNDRVAGAFKYDLSHANDKEQVEWDILTIKIKMKRKTLIDGKQKVEQEIKMAAKIFEDGSIAVRQREVKDRGVRRSKRMRLRK</sequence>
<dbReference type="Proteomes" id="UP001140560">
    <property type="component" value="Unassembled WGS sequence"/>
</dbReference>
<feature type="compositionally biased region" description="Basic and acidic residues" evidence="1">
    <location>
        <begin position="1"/>
        <end position="18"/>
    </location>
</feature>
<organism evidence="2 3">
    <name type="scientific">Neocucurbitaria cava</name>
    <dbReference type="NCBI Taxonomy" id="798079"/>
    <lineage>
        <taxon>Eukaryota</taxon>
        <taxon>Fungi</taxon>
        <taxon>Dikarya</taxon>
        <taxon>Ascomycota</taxon>
        <taxon>Pezizomycotina</taxon>
        <taxon>Dothideomycetes</taxon>
        <taxon>Pleosporomycetidae</taxon>
        <taxon>Pleosporales</taxon>
        <taxon>Pleosporineae</taxon>
        <taxon>Cucurbitariaceae</taxon>
        <taxon>Neocucurbitaria</taxon>
    </lineage>
</organism>
<name>A0A9W8Y0G5_9PLEO</name>
<dbReference type="EMBL" id="JAPEUY010000020">
    <property type="protein sequence ID" value="KAJ4363127.1"/>
    <property type="molecule type" value="Genomic_DNA"/>
</dbReference>
<feature type="compositionally biased region" description="Basic and acidic residues" evidence="1">
    <location>
        <begin position="110"/>
        <end position="120"/>
    </location>
</feature>
<comment type="caution">
    <text evidence="2">The sequence shown here is derived from an EMBL/GenBank/DDBJ whole genome shotgun (WGS) entry which is preliminary data.</text>
</comment>
<evidence type="ECO:0000313" key="3">
    <source>
        <dbReference type="Proteomes" id="UP001140560"/>
    </source>
</evidence>
<dbReference type="AlphaFoldDB" id="A0A9W8Y0G5"/>
<evidence type="ECO:0000256" key="1">
    <source>
        <dbReference type="SAM" id="MobiDB-lite"/>
    </source>
</evidence>
<proteinExistence type="predicted"/>
<reference evidence="2" key="1">
    <citation type="submission" date="2022-10" db="EMBL/GenBank/DDBJ databases">
        <title>Tapping the CABI collections for fungal endophytes: first genome assemblies for Collariella, Neodidymelliopsis, Ascochyta clinopodiicola, Didymella pomorum, Didymosphaeria variabile, Neocosmospora piperis and Neocucurbitaria cava.</title>
        <authorList>
            <person name="Hill R."/>
        </authorList>
    </citation>
    <scope>NUCLEOTIDE SEQUENCE</scope>
    <source>
        <strain evidence="2">IMI 356814</strain>
    </source>
</reference>
<feature type="region of interest" description="Disordered" evidence="1">
    <location>
        <begin position="104"/>
        <end position="129"/>
    </location>
</feature>
<protein>
    <submittedName>
        <fullName evidence="2">Uncharacterized protein</fullName>
    </submittedName>
</protein>
<evidence type="ECO:0000313" key="2">
    <source>
        <dbReference type="EMBL" id="KAJ4363127.1"/>
    </source>
</evidence>